<dbReference type="InterPro" id="IPR014776">
    <property type="entry name" value="4pyrrole_Mease_sub2"/>
</dbReference>
<gene>
    <name evidence="9" type="ORF">CWATWH0003_4142</name>
</gene>
<dbReference type="Gene3D" id="3.30.950.10">
    <property type="entry name" value="Methyltransferase, Cobalt-precorrin-4 Transmethylase, Domain 2"/>
    <property type="match status" value="1"/>
</dbReference>
<dbReference type="InterPro" id="IPR006364">
    <property type="entry name" value="CobI/CbiL/CobIJ_dom"/>
</dbReference>
<keyword evidence="3" id="KW-0169">Cobalamin biosynthesis</keyword>
<keyword evidence="6" id="KW-0949">S-adenosyl-L-methionine</keyword>
<dbReference type="InterPro" id="IPR012382">
    <property type="entry name" value="CobI/CbiL"/>
</dbReference>
<dbReference type="SUPFAM" id="SSF53790">
    <property type="entry name" value="Tetrapyrrole methylase"/>
    <property type="match status" value="1"/>
</dbReference>
<keyword evidence="5 9" id="KW-0808">Transferase</keyword>
<comment type="caution">
    <text evidence="9">The sequence shown here is derived from an EMBL/GenBank/DDBJ whole genome shotgun (WGS) entry which is preliminary data.</text>
</comment>
<keyword evidence="4 9" id="KW-0489">Methyltransferase</keyword>
<proteinExistence type="inferred from homology"/>
<dbReference type="AlphaFoldDB" id="G5J9M6"/>
<dbReference type="PATRIC" id="fig|423471.3.peg.3884"/>
<evidence type="ECO:0000256" key="1">
    <source>
        <dbReference type="ARBA" id="ARBA00004953"/>
    </source>
</evidence>
<dbReference type="GO" id="GO:0009236">
    <property type="term" value="P:cobalamin biosynthetic process"/>
    <property type="evidence" value="ECO:0007669"/>
    <property type="project" value="UniProtKB-UniRule"/>
</dbReference>
<dbReference type="InterPro" id="IPR014777">
    <property type="entry name" value="4pyrrole_Mease_sub1"/>
</dbReference>
<sequence length="242" mass="27141">MVKLILMQTGVGTLYGVSVGTGDPELITVKGQRLLQRVPVIAFPLGVNGKQGLAQKIIAPWITPQQKKLPLYFPYLQDETQLHKAWHEAAQTVWQYLHQGMDVAFACEGDVSFYSTFTYLAQTLRENYPQVPIETIPGVSSPMAAASILGLPLTLGSQNLAILPALYNMPELDQVLGWADVIVLLKFSSVYTKVWQKLDKLNLLDQAFIVERANQAEEKIHRNLRHQPTLNLSYFSVMIIYT</sequence>
<dbReference type="GO" id="GO:0032259">
    <property type="term" value="P:methylation"/>
    <property type="evidence" value="ECO:0007669"/>
    <property type="project" value="UniProtKB-KW"/>
</dbReference>
<dbReference type="CDD" id="cd11645">
    <property type="entry name" value="Precorrin_2_C20_MT"/>
    <property type="match status" value="1"/>
</dbReference>
<dbReference type="GO" id="GO:0030788">
    <property type="term" value="F:precorrin-2 C20-methyltransferase activity"/>
    <property type="evidence" value="ECO:0007669"/>
    <property type="project" value="UniProtKB-EC"/>
</dbReference>
<dbReference type="EMBL" id="AESD01000630">
    <property type="protein sequence ID" value="EHJ11105.1"/>
    <property type="molecule type" value="Genomic_DNA"/>
</dbReference>
<dbReference type="UniPathway" id="UPA00148"/>
<evidence type="ECO:0000256" key="5">
    <source>
        <dbReference type="ARBA" id="ARBA00022679"/>
    </source>
</evidence>
<dbReference type="PIRSF" id="PIRSF036427">
    <property type="entry name" value="Precrrn-2_mtase"/>
    <property type="match status" value="1"/>
</dbReference>
<evidence type="ECO:0000256" key="2">
    <source>
        <dbReference type="ARBA" id="ARBA00005879"/>
    </source>
</evidence>
<dbReference type="Proteomes" id="UP000003477">
    <property type="component" value="Unassembled WGS sequence"/>
</dbReference>
<dbReference type="PANTHER" id="PTHR43467:SF2">
    <property type="entry name" value="COBALT-PRECORRIN-2 C(20)-METHYLTRANSFERASE"/>
    <property type="match status" value="1"/>
</dbReference>
<dbReference type="InterPro" id="IPR035996">
    <property type="entry name" value="4pyrrol_Methylase_sf"/>
</dbReference>
<evidence type="ECO:0000256" key="6">
    <source>
        <dbReference type="ARBA" id="ARBA00022691"/>
    </source>
</evidence>
<organism evidence="9 10">
    <name type="scientific">Crocosphaera watsonii WH 0003</name>
    <dbReference type="NCBI Taxonomy" id="423471"/>
    <lineage>
        <taxon>Bacteria</taxon>
        <taxon>Bacillati</taxon>
        <taxon>Cyanobacteriota</taxon>
        <taxon>Cyanophyceae</taxon>
        <taxon>Oscillatoriophycideae</taxon>
        <taxon>Chroococcales</taxon>
        <taxon>Aphanothecaceae</taxon>
        <taxon>Crocosphaera</taxon>
    </lineage>
</organism>
<evidence type="ECO:0000256" key="4">
    <source>
        <dbReference type="ARBA" id="ARBA00022603"/>
    </source>
</evidence>
<protein>
    <submittedName>
        <fullName evidence="9">Cobalt-precorrin-2 C20-methyltransferase</fullName>
        <ecNumber evidence="9">2.1.1.130</ecNumber>
    </submittedName>
</protein>
<dbReference type="NCBIfam" id="TIGR01467">
    <property type="entry name" value="cobI_cbiL"/>
    <property type="match status" value="1"/>
</dbReference>
<comment type="pathway">
    <text evidence="1">Cofactor biosynthesis; adenosylcobalamin biosynthesis.</text>
</comment>
<feature type="domain" description="Tetrapyrrole methylase" evidence="8">
    <location>
        <begin position="13"/>
        <end position="223"/>
    </location>
</feature>
<dbReference type="Gene3D" id="3.40.1010.10">
    <property type="entry name" value="Cobalt-precorrin-4 Transmethylase, Domain 1"/>
    <property type="match status" value="1"/>
</dbReference>
<evidence type="ECO:0000313" key="9">
    <source>
        <dbReference type="EMBL" id="EHJ11105.1"/>
    </source>
</evidence>
<dbReference type="PANTHER" id="PTHR43467">
    <property type="entry name" value="COBALT-PRECORRIN-2 C(20)-METHYLTRANSFERASE"/>
    <property type="match status" value="1"/>
</dbReference>
<comment type="similarity">
    <text evidence="2 7">Belongs to the precorrin methyltransferase family.</text>
</comment>
<name>G5J9M6_CROWT</name>
<evidence type="ECO:0000313" key="10">
    <source>
        <dbReference type="Proteomes" id="UP000003477"/>
    </source>
</evidence>
<accession>G5J9M6</accession>
<dbReference type="Pfam" id="PF00590">
    <property type="entry name" value="TP_methylase"/>
    <property type="match status" value="1"/>
</dbReference>
<dbReference type="EC" id="2.1.1.130" evidence="9"/>
<evidence type="ECO:0000256" key="3">
    <source>
        <dbReference type="ARBA" id="ARBA00022573"/>
    </source>
</evidence>
<evidence type="ECO:0000256" key="7">
    <source>
        <dbReference type="PIRNR" id="PIRNR036427"/>
    </source>
</evidence>
<dbReference type="NCBIfam" id="NF004614">
    <property type="entry name" value="PRK05948.1"/>
    <property type="match status" value="1"/>
</dbReference>
<reference evidence="9 10" key="1">
    <citation type="journal article" date="2011" name="Front. Microbiol.">
        <title>Two Strains of Crocosphaera watsonii with Highly Conserved Genomes are Distinguished by Strain-Specific Features.</title>
        <authorList>
            <person name="Bench S.R."/>
            <person name="Ilikchyan I.N."/>
            <person name="Tripp H.J."/>
            <person name="Zehr J.P."/>
        </authorList>
    </citation>
    <scope>NUCLEOTIDE SEQUENCE [LARGE SCALE GENOMIC DNA]</scope>
    <source>
        <strain evidence="9 10">WH 0003</strain>
    </source>
</reference>
<evidence type="ECO:0000259" key="8">
    <source>
        <dbReference type="Pfam" id="PF00590"/>
    </source>
</evidence>
<dbReference type="InterPro" id="IPR000878">
    <property type="entry name" value="4pyrrol_Mease"/>
</dbReference>